<evidence type="ECO:0000256" key="3">
    <source>
        <dbReference type="ARBA" id="ARBA00022801"/>
    </source>
</evidence>
<dbReference type="GO" id="GO:0016887">
    <property type="term" value="F:ATP hydrolysis activity"/>
    <property type="evidence" value="ECO:0007669"/>
    <property type="project" value="InterPro"/>
</dbReference>
<dbReference type="EMBL" id="JALJOS010000027">
    <property type="protein sequence ID" value="KAK9824883.1"/>
    <property type="molecule type" value="Genomic_DNA"/>
</dbReference>
<dbReference type="GO" id="GO:0006298">
    <property type="term" value="P:mismatch repair"/>
    <property type="evidence" value="ECO:0007669"/>
    <property type="project" value="InterPro"/>
</dbReference>
<feature type="compositionally biased region" description="Polar residues" evidence="7">
    <location>
        <begin position="425"/>
        <end position="435"/>
    </location>
</feature>
<comment type="caution">
    <text evidence="9">The sequence shown here is derived from an EMBL/GenBank/DDBJ whole genome shotgun (WGS) entry which is preliminary data.</text>
</comment>
<keyword evidence="1" id="KW-0699">rRNA-binding</keyword>
<feature type="region of interest" description="Disordered" evidence="7">
    <location>
        <begin position="674"/>
        <end position="695"/>
    </location>
</feature>
<evidence type="ECO:0000256" key="7">
    <source>
        <dbReference type="SAM" id="MobiDB-lite"/>
    </source>
</evidence>
<evidence type="ECO:0000256" key="4">
    <source>
        <dbReference type="ARBA" id="ARBA00022840"/>
    </source>
</evidence>
<dbReference type="InterPro" id="IPR027417">
    <property type="entry name" value="P-loop_NTPase"/>
</dbReference>
<gene>
    <name evidence="9" type="ORF">WJX74_003069</name>
</gene>
<feature type="region of interest" description="Disordered" evidence="7">
    <location>
        <begin position="54"/>
        <end position="77"/>
    </location>
</feature>
<evidence type="ECO:0000256" key="2">
    <source>
        <dbReference type="ARBA" id="ARBA00022741"/>
    </source>
</evidence>
<name>A0AAW1QTP8_9CHLO</name>
<dbReference type="InterPro" id="IPR000432">
    <property type="entry name" value="DNA_mismatch_repair_MutS_C"/>
</dbReference>
<dbReference type="SUPFAM" id="SSF52540">
    <property type="entry name" value="P-loop containing nucleoside triphosphate hydrolases"/>
    <property type="match status" value="1"/>
</dbReference>
<dbReference type="InterPro" id="IPR036187">
    <property type="entry name" value="DNA_mismatch_repair_MutS_sf"/>
</dbReference>
<keyword evidence="3" id="KW-0378">Hydrolase</keyword>
<dbReference type="GO" id="GO:0019843">
    <property type="term" value="F:rRNA binding"/>
    <property type="evidence" value="ECO:0007669"/>
    <property type="project" value="UniProtKB-KW"/>
</dbReference>
<accession>A0AAW1QTP8</accession>
<dbReference type="Proteomes" id="UP001438707">
    <property type="component" value="Unassembled WGS sequence"/>
</dbReference>
<dbReference type="GO" id="GO:0030983">
    <property type="term" value="F:mismatched DNA binding"/>
    <property type="evidence" value="ECO:0007669"/>
    <property type="project" value="InterPro"/>
</dbReference>
<dbReference type="PANTHER" id="PTHR48466">
    <property type="entry name" value="OS10G0509000 PROTEIN-RELATED"/>
    <property type="match status" value="1"/>
</dbReference>
<evidence type="ECO:0000313" key="10">
    <source>
        <dbReference type="Proteomes" id="UP001438707"/>
    </source>
</evidence>
<keyword evidence="10" id="KW-1185">Reference proteome</keyword>
<dbReference type="InterPro" id="IPR045076">
    <property type="entry name" value="MutS"/>
</dbReference>
<keyword evidence="4" id="KW-0067">ATP-binding</keyword>
<protein>
    <recommendedName>
        <fullName evidence="8">DNA mismatch repair proteins mutS family domain-containing protein</fullName>
    </recommendedName>
</protein>
<dbReference type="AlphaFoldDB" id="A0AAW1QTP8"/>
<evidence type="ECO:0000256" key="5">
    <source>
        <dbReference type="ARBA" id="ARBA00022884"/>
    </source>
</evidence>
<dbReference type="PANTHER" id="PTHR48466:SF2">
    <property type="entry name" value="OS10G0509000 PROTEIN"/>
    <property type="match status" value="1"/>
</dbReference>
<dbReference type="SUPFAM" id="SSF48334">
    <property type="entry name" value="DNA repair protein MutS, domain III"/>
    <property type="match status" value="1"/>
</dbReference>
<reference evidence="9 10" key="1">
    <citation type="journal article" date="2024" name="Nat. Commun.">
        <title>Phylogenomics reveals the evolutionary origins of lichenization in chlorophyte algae.</title>
        <authorList>
            <person name="Puginier C."/>
            <person name="Libourel C."/>
            <person name="Otte J."/>
            <person name="Skaloud P."/>
            <person name="Haon M."/>
            <person name="Grisel S."/>
            <person name="Petersen M."/>
            <person name="Berrin J.G."/>
            <person name="Delaux P.M."/>
            <person name="Dal Grande F."/>
            <person name="Keller J."/>
        </authorList>
    </citation>
    <scope>NUCLEOTIDE SEQUENCE [LARGE SCALE GENOMIC DNA]</scope>
    <source>
        <strain evidence="9 10">SAG 2145</strain>
    </source>
</reference>
<dbReference type="GO" id="GO:0005524">
    <property type="term" value="F:ATP binding"/>
    <property type="evidence" value="ECO:0007669"/>
    <property type="project" value="UniProtKB-KW"/>
</dbReference>
<evidence type="ECO:0000259" key="8">
    <source>
        <dbReference type="SMART" id="SM00534"/>
    </source>
</evidence>
<evidence type="ECO:0000256" key="6">
    <source>
        <dbReference type="ARBA" id="ARBA00023125"/>
    </source>
</evidence>
<dbReference type="Pfam" id="PF00488">
    <property type="entry name" value="MutS_V"/>
    <property type="match status" value="1"/>
</dbReference>
<organism evidence="9 10">
    <name type="scientific">Apatococcus lobatus</name>
    <dbReference type="NCBI Taxonomy" id="904363"/>
    <lineage>
        <taxon>Eukaryota</taxon>
        <taxon>Viridiplantae</taxon>
        <taxon>Chlorophyta</taxon>
        <taxon>core chlorophytes</taxon>
        <taxon>Trebouxiophyceae</taxon>
        <taxon>Chlorellales</taxon>
        <taxon>Chlorellaceae</taxon>
        <taxon>Apatococcus</taxon>
    </lineage>
</organism>
<dbReference type="SMART" id="SM00534">
    <property type="entry name" value="MUTSac"/>
    <property type="match status" value="1"/>
</dbReference>
<feature type="region of interest" description="Disordered" evidence="7">
    <location>
        <begin position="342"/>
        <end position="372"/>
    </location>
</feature>
<dbReference type="InterPro" id="IPR005747">
    <property type="entry name" value="MutS2"/>
</dbReference>
<evidence type="ECO:0000313" key="9">
    <source>
        <dbReference type="EMBL" id="KAK9824883.1"/>
    </source>
</evidence>
<keyword evidence="6" id="KW-0238">DNA-binding</keyword>
<dbReference type="GO" id="GO:0004519">
    <property type="term" value="F:endonuclease activity"/>
    <property type="evidence" value="ECO:0007669"/>
    <property type="project" value="InterPro"/>
</dbReference>
<feature type="domain" description="DNA mismatch repair proteins mutS family" evidence="8">
    <location>
        <begin position="461"/>
        <end position="650"/>
    </location>
</feature>
<proteinExistence type="predicted"/>
<dbReference type="GO" id="GO:0045910">
    <property type="term" value="P:negative regulation of DNA recombination"/>
    <property type="evidence" value="ECO:0007669"/>
    <property type="project" value="InterPro"/>
</dbReference>
<sequence length="695" mass="75101">MPNSKRRGAAVLVAHELSNLGTGDLKLFSREPFEACNRSQASLSKAPVVPCQCSPGSAPTATKAEASWDEGGQDGPGPAALATQRLLEWPLLCEHIARFASTTLGRKATLQLEVPVAEADSQKLLRETAAMDALESQYAASLDFGGMSTDEAESAVRRPEAPPTAATPPCCAPLSGPVKEMDTHPEIIAAIRRAISEEGIVQPNASEKVRTTRQRVSSLEGRLRNILQGHPGEASEHAGRMCVVVLASDSQPKGVVLGMMSSGAATYIEPNAAVPLNNERSVLRAEMWAAEEEVLWKLTGQLADDMDDVGRALDVVVWLDCTAAKARYGRWIDGVRPSIIPFPKSGKPRKRSQQAPQTTRRRRPESEEDLPEGADDHMLRLEGFKHPLLLGNYLLWREKHGRQRKASSKPSPKASRLSTRKENIEQLQATSQKSSQTEDEGEDKEQRSPPVPMDLSIRSHLRAVIITGPNTGGKTASLKALGLAVLMARVGVFLPAREPAFLPPFNAVLADIGDEQSLSASLSTFSGHLKRIQGLRQESDSRSLVLLDEVGTGTDPSEGAALGVALLQSLVHGGVGGAAFTMATTHHGSLTSLKYKDERFENASMEFDEVALAPTYKLLWGIPGRSNALNIAARLGLEQGVIDDARQRMGNTQARVDDTIIQLQRLKQKRDDALSQAAQMEKDASRLKTATLDAR</sequence>
<evidence type="ECO:0000256" key="1">
    <source>
        <dbReference type="ARBA" id="ARBA00022730"/>
    </source>
</evidence>
<dbReference type="PIRSF" id="PIRSF005814">
    <property type="entry name" value="MutS_YshD"/>
    <property type="match status" value="1"/>
</dbReference>
<dbReference type="Gene3D" id="3.40.50.300">
    <property type="entry name" value="P-loop containing nucleotide triphosphate hydrolases"/>
    <property type="match status" value="1"/>
</dbReference>
<dbReference type="GO" id="GO:0140664">
    <property type="term" value="F:ATP-dependent DNA damage sensor activity"/>
    <property type="evidence" value="ECO:0007669"/>
    <property type="project" value="InterPro"/>
</dbReference>
<dbReference type="FunFam" id="3.40.50.300:FF:000830">
    <property type="entry name" value="Endonuclease MutS2"/>
    <property type="match status" value="1"/>
</dbReference>
<keyword evidence="2" id="KW-0547">Nucleotide-binding</keyword>
<feature type="region of interest" description="Disordered" evidence="7">
    <location>
        <begin position="401"/>
        <end position="454"/>
    </location>
</feature>
<keyword evidence="5" id="KW-0694">RNA-binding</keyword>